<dbReference type="InterPro" id="IPR004328">
    <property type="entry name" value="BRO1_dom"/>
</dbReference>
<organism evidence="3">
    <name type="scientific">Schistosoma japonicum</name>
    <name type="common">Blood fluke</name>
    <dbReference type="NCBI Taxonomy" id="6182"/>
    <lineage>
        <taxon>Eukaryota</taxon>
        <taxon>Metazoa</taxon>
        <taxon>Spiralia</taxon>
        <taxon>Lophotrochozoa</taxon>
        <taxon>Platyhelminthes</taxon>
        <taxon>Trematoda</taxon>
        <taxon>Digenea</taxon>
        <taxon>Strigeidida</taxon>
        <taxon>Schistosomatoidea</taxon>
        <taxon>Schistosomatidae</taxon>
        <taxon>Schistosoma</taxon>
    </lineage>
</organism>
<dbReference type="AlphaFoldDB" id="Q5D987"/>
<evidence type="ECO:0000259" key="2">
    <source>
        <dbReference type="PROSITE" id="PS51180"/>
    </source>
</evidence>
<dbReference type="PANTHER" id="PTHR23032:SF13">
    <property type="entry name" value="BRO1 DOMAIN-CONTAINING PROTEIN BROX"/>
    <property type="match status" value="1"/>
</dbReference>
<evidence type="ECO:0000256" key="1">
    <source>
        <dbReference type="ARBA" id="ARBA00008901"/>
    </source>
</evidence>
<dbReference type="InterPro" id="IPR038499">
    <property type="entry name" value="BRO1_sf"/>
</dbReference>
<dbReference type="SMART" id="SM01041">
    <property type="entry name" value="BRO1"/>
    <property type="match status" value="1"/>
</dbReference>
<name>Q5D987_SCHJA</name>
<dbReference type="PANTHER" id="PTHR23032">
    <property type="entry name" value="BRO1 DOMAIN-CONTAINING PROTEIN BROX"/>
    <property type="match status" value="1"/>
</dbReference>
<comment type="similarity">
    <text evidence="1">Belongs to the BROX family.</text>
</comment>
<reference evidence="3" key="1">
    <citation type="submission" date="2004-11" db="EMBL/GenBank/DDBJ databases">
        <title>The full-length cDNA sequences of Schistosoma japonicum genes.</title>
        <authorList>
            <person name="Han Z."/>
        </authorList>
    </citation>
    <scope>NUCLEOTIDE SEQUENCE</scope>
</reference>
<protein>
    <submittedName>
        <fullName evidence="3">SJCHGC06261 protein</fullName>
    </submittedName>
</protein>
<dbReference type="PROSITE" id="PS51180">
    <property type="entry name" value="BRO1"/>
    <property type="match status" value="1"/>
</dbReference>
<accession>Q5D987</accession>
<dbReference type="Pfam" id="PF03097">
    <property type="entry name" value="BRO1"/>
    <property type="match status" value="1"/>
</dbReference>
<evidence type="ECO:0000313" key="3">
    <source>
        <dbReference type="EMBL" id="AAW27619.1"/>
    </source>
</evidence>
<feature type="domain" description="BRO1" evidence="2">
    <location>
        <begin position="53"/>
        <end position="365"/>
    </location>
</feature>
<dbReference type="CDD" id="cd09243">
    <property type="entry name" value="BRO1_Brox_like"/>
    <property type="match status" value="1"/>
</dbReference>
<dbReference type="EMBL" id="AY815887">
    <property type="protein sequence ID" value="AAW27619.1"/>
    <property type="molecule type" value="mRNA"/>
</dbReference>
<reference evidence="3" key="2">
    <citation type="journal article" date="2006" name="PLoS Pathog.">
        <title>New perspectives on host-parasite interplay by comparative transcriptomic and proteomic analyses of Schistosoma japonicum.</title>
        <authorList>
            <person name="Liu F."/>
            <person name="Lu J."/>
            <person name="Hu W."/>
            <person name="Wang S.Y."/>
            <person name="Cui S.J."/>
            <person name="Chi M."/>
            <person name="Yan Q."/>
            <person name="Wang X.R."/>
            <person name="Song H.D."/>
            <person name="Xu X.N."/>
            <person name="Wang J.J."/>
            <person name="Zhang X.L."/>
            <person name="Zhang X."/>
            <person name="Wang Z.Q."/>
            <person name="Xue C.L."/>
            <person name="Brindley P.J."/>
            <person name="McManus D.P."/>
            <person name="Yang P.Y."/>
            <person name="Feng Z."/>
            <person name="Chen Z."/>
            <person name="Han Z.G."/>
        </authorList>
    </citation>
    <scope>NUCLEOTIDE SEQUENCE</scope>
</reference>
<proteinExistence type="evidence at transcript level"/>
<dbReference type="InterPro" id="IPR038898">
    <property type="entry name" value="BROX"/>
</dbReference>
<sequence>MTDWFHRNHLKATIKLCFDFGTVAKASSCRILCSEAAKRRVELLKLISEPSVPCDAILTSLNQYLQLLMGFIVAPDNKTPYSKLRSLIYVKWCDSIKPKGEPIVRSDSIFELYSILFNVALWYTKHAAKVVSTANVSEDEAKDAHLSLRTAAGLFSLLRTKYIHGFTEFVSNSDLDPNILDAYINQSLAEAQEITVARAIELKHKPHLIAGLANETAKFYEKCGLSLTQCNPKIVGKWKKYSEFKQFCYEAYAYIFYGSDLLIKEKAGQAIAALREASVPYNKAVCASREYTKVEGVSLSTKAPDHCFFRRLPGLIDRTRSKCEVDNGLIFHQKVPNVVPFLEVKAEHGIVTPKEPELNFELDPRWKASYIEFDMSNVIENIVLDSKNSKNHKQSGFKDAPIEPICEVPIYSTDKDPNNVSGCVIS</sequence>
<dbReference type="Gene3D" id="1.25.40.280">
    <property type="entry name" value="alix/aip1 like domains"/>
    <property type="match status" value="1"/>
</dbReference>